<evidence type="ECO:0000313" key="2">
    <source>
        <dbReference type="Proteomes" id="UP000223391"/>
    </source>
</evidence>
<dbReference type="EMBL" id="KU160664">
    <property type="protein sequence ID" value="ALY10245.1"/>
    <property type="molecule type" value="Genomic_DNA"/>
</dbReference>
<accession>A0A0U4JDY0</accession>
<dbReference type="Proteomes" id="UP000223391">
    <property type="component" value="Segment"/>
</dbReference>
<gene>
    <name evidence="1" type="primary">79</name>
    <name evidence="1" type="ORF">SALGADO_79</name>
</gene>
<proteinExistence type="predicted"/>
<organism evidence="1 2">
    <name type="scientific">Arthrobacter phage Salgado</name>
    <dbReference type="NCBI Taxonomy" id="1772314"/>
    <lineage>
        <taxon>Viruses</taxon>
        <taxon>Duplodnaviria</taxon>
        <taxon>Heunggongvirae</taxon>
        <taxon>Uroviricota</taxon>
        <taxon>Caudoviricetes</taxon>
        <taxon>Laroyevirus</taxon>
        <taxon>Laroyevirus salgado</taxon>
    </lineage>
</organism>
<sequence length="96" mass="10346">MRAGTASPTSQGVIMTVKITFPEAAKALAEALQEGMGADDTNSYYLTAREPETRDGVTVYWVGYVAADLMESDEDGEPTGFRRDEYGDVVMVGPAF</sequence>
<dbReference type="GeneID" id="65071691"/>
<dbReference type="RefSeq" id="YP_010082688.1">
    <property type="nucleotide sequence ID" value="NC_055033.1"/>
</dbReference>
<reference evidence="2" key="1">
    <citation type="submission" date="2015-11" db="EMBL/GenBank/DDBJ databases">
        <authorList>
            <person name="Greene A."/>
            <person name="Schneider V.M."/>
            <person name="Bradley K.W."/>
            <person name="Asai D.J."/>
            <person name="Bowman C.A."/>
            <person name="Russell D.A."/>
            <person name="Pope W.H."/>
            <person name="Jacobs-Sera D."/>
            <person name="Hendrix R.W."/>
            <person name="Hatfull G.F."/>
        </authorList>
    </citation>
    <scope>NUCLEOTIDE SEQUENCE [LARGE SCALE GENOMIC DNA]</scope>
</reference>
<evidence type="ECO:0000313" key="1">
    <source>
        <dbReference type="EMBL" id="ALY10245.1"/>
    </source>
</evidence>
<protein>
    <submittedName>
        <fullName evidence="1">Uncharacterized protein</fullName>
    </submittedName>
</protein>
<dbReference type="KEGG" id="vg:65071691"/>
<name>A0A0U4JDY0_9CAUD</name>
<keyword evidence="2" id="KW-1185">Reference proteome</keyword>